<sequence length="442" mass="49985">MPPQEKETLIQRSSENDLESRPLSAIEVQMDNINATICYAAVVQLREPLDKERMAKAWANSRATEPHLQVSTKGGWIQQVPEELWQEPEFLEVPESNFRQAQMEANIRLGEMKNENTCSHLIVCQDGLKIQLIIRIPHSISDGTSLMLIVNHILSQYDNLQRPKVNSPLPRPASELQPEIDPKFIENFKKRYHRDLIEFKNTVPHELVENRNGNAFLTTGFGTPEGAANLLKFCRANGITIGSFLAASVTFINAQMTKTFNENFKLDVDYNLRDRFPKKIGNNTVSCYIGWPSLRPNAIPSDSLLAVAKKIHQELKLQMSEESHHQFDSIADLLKENGAIYDAIAAENNGVNASINFSNVGKYKFSTKYEKSEILELYCTGNGWANVCEYCTLFQTTDKICISITHTDKPAYHEAAKKLVQELIRFTEDPDEAGQIILSTLL</sequence>
<accession>A0ABN7T436</accession>
<dbReference type="PANTHER" id="PTHR28037:SF1">
    <property type="entry name" value="ALCOHOL O-ACETYLTRANSFERASE 1-RELATED"/>
    <property type="match status" value="1"/>
</dbReference>
<dbReference type="PANTHER" id="PTHR28037">
    <property type="entry name" value="ALCOHOL O-ACETYLTRANSFERASE 1-RELATED"/>
    <property type="match status" value="1"/>
</dbReference>
<evidence type="ECO:0000313" key="2">
    <source>
        <dbReference type="Proteomes" id="UP001158576"/>
    </source>
</evidence>
<dbReference type="EMBL" id="OU015567">
    <property type="protein sequence ID" value="CAG5110890.1"/>
    <property type="molecule type" value="Genomic_DNA"/>
</dbReference>
<dbReference type="Proteomes" id="UP001158576">
    <property type="component" value="Chromosome 2"/>
</dbReference>
<organism evidence="1 2">
    <name type="scientific">Oikopleura dioica</name>
    <name type="common">Tunicate</name>
    <dbReference type="NCBI Taxonomy" id="34765"/>
    <lineage>
        <taxon>Eukaryota</taxon>
        <taxon>Metazoa</taxon>
        <taxon>Chordata</taxon>
        <taxon>Tunicata</taxon>
        <taxon>Appendicularia</taxon>
        <taxon>Copelata</taxon>
        <taxon>Oikopleuridae</taxon>
        <taxon>Oikopleura</taxon>
    </lineage>
</organism>
<proteinExistence type="predicted"/>
<gene>
    <name evidence="1" type="ORF">OKIOD_LOCUS14005</name>
</gene>
<dbReference type="Gene3D" id="3.30.559.30">
    <property type="entry name" value="Nonribosomal peptide synthetase, condensation domain"/>
    <property type="match status" value="1"/>
</dbReference>
<name>A0ABN7T436_OIKDI</name>
<dbReference type="SUPFAM" id="SSF52777">
    <property type="entry name" value="CoA-dependent acyltransferases"/>
    <property type="match status" value="2"/>
</dbReference>
<keyword evidence="2" id="KW-1185">Reference proteome</keyword>
<dbReference type="InterPro" id="IPR052058">
    <property type="entry name" value="Alcohol_O-acetyltransferase"/>
</dbReference>
<dbReference type="InterPro" id="IPR023213">
    <property type="entry name" value="CAT-like_dom_sf"/>
</dbReference>
<protein>
    <submittedName>
        <fullName evidence="1">Oidioi.mRNA.OKI2018_I69.chr2.g5240.t1.cds</fullName>
    </submittedName>
</protein>
<evidence type="ECO:0000313" key="1">
    <source>
        <dbReference type="EMBL" id="CAG5110890.1"/>
    </source>
</evidence>
<reference evidence="1 2" key="1">
    <citation type="submission" date="2021-04" db="EMBL/GenBank/DDBJ databases">
        <authorList>
            <person name="Bliznina A."/>
        </authorList>
    </citation>
    <scope>NUCLEOTIDE SEQUENCE [LARGE SCALE GENOMIC DNA]</scope>
</reference>
<dbReference type="Gene3D" id="3.30.559.10">
    <property type="entry name" value="Chloramphenicol acetyltransferase-like domain"/>
    <property type="match status" value="1"/>
</dbReference>